<comment type="subunit">
    <text evidence="10">Heterodimer composed of 2 chains; the small (or glutamine) chain promotes the hydrolysis of glutamine to ammonia, which is used by the large (or ammonia) chain to synthesize carbamoyl phosphate.</text>
</comment>
<accession>A0A1E3QY61</accession>
<dbReference type="RefSeq" id="XP_018987335.1">
    <property type="nucleotide sequence ID" value="XM_019128119.1"/>
</dbReference>
<comment type="pathway">
    <text evidence="1">Amino-acid biosynthesis; L-arginine biosynthesis; carbamoyl phosphate from bicarbonate: step 1/1.</text>
</comment>
<reference evidence="18" key="1">
    <citation type="submission" date="2016-05" db="EMBL/GenBank/DDBJ databases">
        <title>Comparative genomics of biotechnologically important yeasts.</title>
        <authorList>
            <consortium name="DOE Joint Genome Institute"/>
            <person name="Riley R."/>
            <person name="Haridas S."/>
            <person name="Wolfe K.H."/>
            <person name="Lopes M.R."/>
            <person name="Hittinger C.T."/>
            <person name="Goker M."/>
            <person name="Salamov A."/>
            <person name="Wisecaver J."/>
            <person name="Long T.M."/>
            <person name="Aerts A.L."/>
            <person name="Barry K."/>
            <person name="Choi C."/>
            <person name="Clum A."/>
            <person name="Coughlan A.Y."/>
            <person name="Deshpande S."/>
            <person name="Douglass A.P."/>
            <person name="Hanson S.J."/>
            <person name="Klenk H.-P."/>
            <person name="Labutti K."/>
            <person name="Lapidus A."/>
            <person name="Lindquist E."/>
            <person name="Lipzen A."/>
            <person name="Meier-Kolthoff J.P."/>
            <person name="Ohm R.A."/>
            <person name="Otillar R.P."/>
            <person name="Pangilinan J."/>
            <person name="Peng Y."/>
            <person name="Rokas A."/>
            <person name="Rosa C.A."/>
            <person name="Scheuner C."/>
            <person name="Sibirny A.A."/>
            <person name="Slot J.C."/>
            <person name="Stielow J.B."/>
            <person name="Sun H."/>
            <person name="Kurtzman C.P."/>
            <person name="Blackwell M."/>
            <person name="Grigoriev I.V."/>
            <person name="Jeffries T.W."/>
        </authorList>
    </citation>
    <scope>NUCLEOTIDE SEQUENCE [LARGE SCALE GENOMIC DNA]</scope>
    <source>
        <strain evidence="18">NRRL Y-12698</strain>
    </source>
</reference>
<dbReference type="CDD" id="cd01744">
    <property type="entry name" value="GATase1_CPSase"/>
    <property type="match status" value="1"/>
</dbReference>
<keyword evidence="5" id="KW-0436">Ligase</keyword>
<gene>
    <name evidence="17" type="ORF">BABINDRAFT_160219</name>
</gene>
<dbReference type="STRING" id="984486.A0A1E3QY61"/>
<dbReference type="SUPFAM" id="SSF52021">
    <property type="entry name" value="Carbamoyl phosphate synthetase, small subunit N-terminal domain"/>
    <property type="match status" value="1"/>
</dbReference>
<feature type="domain" description="Carbamoyl-phosphate synthase small subunit N-terminal" evidence="16">
    <location>
        <begin position="25"/>
        <end position="164"/>
    </location>
</feature>
<dbReference type="PRINTS" id="PR00099">
    <property type="entry name" value="CPSGATASE"/>
</dbReference>
<dbReference type="GO" id="GO:0005524">
    <property type="term" value="F:ATP binding"/>
    <property type="evidence" value="ECO:0007669"/>
    <property type="project" value="UniProtKB-KW"/>
</dbReference>
<evidence type="ECO:0000256" key="4">
    <source>
        <dbReference type="ARBA" id="ARBA00022571"/>
    </source>
</evidence>
<comment type="catalytic activity">
    <reaction evidence="15">
        <text>L-glutamine + H2O = L-glutamate + NH4(+)</text>
        <dbReference type="Rhea" id="RHEA:15889"/>
        <dbReference type="ChEBI" id="CHEBI:15377"/>
        <dbReference type="ChEBI" id="CHEBI:28938"/>
        <dbReference type="ChEBI" id="CHEBI:29985"/>
        <dbReference type="ChEBI" id="CHEBI:58359"/>
    </reaction>
</comment>
<sequence length="395" mass="43166">MLSAYRLAAKTPFVRTLATKASGLNRATLSLNKGPIFHGSSFGAPMNATGELVFTTSLVGYPESLTDPSYTGQILCFTQPLIGNYGVPAQTKDQFGLYDYFESGKVQVAGVVVADVALEYSHWTAVESLQQWLTRENIPGITGVDTRQLVTLLREQGSTLARLSIGEEYDEVEDAGFVDPSNINLVHKVSTKEPYTIANPGAKTKIAVIDCGVKQNILRCLLERGAEVTVFPYNYPVDKVIDQYDGLFLSNGPGDPTHCTATVKVLKNIMENTPNTPIFGICLGNQLLALAAGFKTVKMPYGNRAHNIPTLNMLNGECSMTSQNHGYAVSSSNMGKEWQQWFINLNDESNEGIKHTSQPWYSVQFHPEAMSGPEDTVGLFDLFLDDSVKFKAAKA</sequence>
<keyword evidence="7" id="KW-0547">Nucleotide-binding</keyword>
<keyword evidence="18" id="KW-1185">Reference proteome</keyword>
<dbReference type="NCBIfam" id="TIGR01368">
    <property type="entry name" value="CPSaseIIsmall"/>
    <property type="match status" value="1"/>
</dbReference>
<comment type="similarity">
    <text evidence="2">Belongs to the CarA family.</text>
</comment>
<protein>
    <recommendedName>
        <fullName evidence="11">Carbamoyl phosphate synthase arginine-specific small chain</fullName>
        <ecNumber evidence="3">6.3.5.5</ecNumber>
    </recommendedName>
    <alternativeName>
        <fullName evidence="13">Arginine-specific carbamoyl phosphate synthetase, glutamine chain</fullName>
    </alternativeName>
    <alternativeName>
        <fullName evidence="12">Glutamine-dependent carbamoyl phosphate synthetase</fullName>
    </alternativeName>
</protein>
<evidence type="ECO:0000313" key="17">
    <source>
        <dbReference type="EMBL" id="ODQ82007.1"/>
    </source>
</evidence>
<dbReference type="Proteomes" id="UP000094336">
    <property type="component" value="Unassembled WGS sequence"/>
</dbReference>
<dbReference type="SUPFAM" id="SSF52317">
    <property type="entry name" value="Class I glutamine amidotransferase-like"/>
    <property type="match status" value="1"/>
</dbReference>
<evidence type="ECO:0000256" key="2">
    <source>
        <dbReference type="ARBA" id="ARBA00007800"/>
    </source>
</evidence>
<evidence type="ECO:0000256" key="6">
    <source>
        <dbReference type="ARBA" id="ARBA00022605"/>
    </source>
</evidence>
<proteinExistence type="inferred from homology"/>
<dbReference type="GeneID" id="30145972"/>
<dbReference type="PANTHER" id="PTHR43418:SF7">
    <property type="entry name" value="CARBAMOYL-PHOSPHATE SYNTHASE SMALL CHAIN"/>
    <property type="match status" value="1"/>
</dbReference>
<dbReference type="InterPro" id="IPR017926">
    <property type="entry name" value="GATASE"/>
</dbReference>
<organism evidence="17 18">
    <name type="scientific">Babjeviella inositovora NRRL Y-12698</name>
    <dbReference type="NCBI Taxonomy" id="984486"/>
    <lineage>
        <taxon>Eukaryota</taxon>
        <taxon>Fungi</taxon>
        <taxon>Dikarya</taxon>
        <taxon>Ascomycota</taxon>
        <taxon>Saccharomycotina</taxon>
        <taxon>Pichiomycetes</taxon>
        <taxon>Serinales incertae sedis</taxon>
        <taxon>Babjeviella</taxon>
    </lineage>
</organism>
<evidence type="ECO:0000256" key="13">
    <source>
        <dbReference type="ARBA" id="ARBA00044340"/>
    </source>
</evidence>
<evidence type="ECO:0000256" key="8">
    <source>
        <dbReference type="ARBA" id="ARBA00022840"/>
    </source>
</evidence>
<dbReference type="PROSITE" id="PS51273">
    <property type="entry name" value="GATASE_TYPE_1"/>
    <property type="match status" value="1"/>
</dbReference>
<dbReference type="Pfam" id="PF00117">
    <property type="entry name" value="GATase"/>
    <property type="match status" value="1"/>
</dbReference>
<evidence type="ECO:0000256" key="9">
    <source>
        <dbReference type="ARBA" id="ARBA00022962"/>
    </source>
</evidence>
<evidence type="ECO:0000313" key="18">
    <source>
        <dbReference type="Proteomes" id="UP000094336"/>
    </source>
</evidence>
<dbReference type="Gene3D" id="3.50.30.20">
    <property type="entry name" value="Carbamoyl-phosphate synthase small subunit, N-terminal domain"/>
    <property type="match status" value="1"/>
</dbReference>
<dbReference type="AlphaFoldDB" id="A0A1E3QY61"/>
<dbReference type="GO" id="GO:0004088">
    <property type="term" value="F:carbamoyl-phosphate synthase (glutamine-hydrolyzing) activity"/>
    <property type="evidence" value="ECO:0007669"/>
    <property type="project" value="UniProtKB-EC"/>
</dbReference>
<dbReference type="InterPro" id="IPR036480">
    <property type="entry name" value="CarbP_synth_ssu_N_sf"/>
</dbReference>
<evidence type="ECO:0000256" key="12">
    <source>
        <dbReference type="ARBA" id="ARBA00044334"/>
    </source>
</evidence>
<dbReference type="OrthoDB" id="434at2759"/>
<dbReference type="Pfam" id="PF00988">
    <property type="entry name" value="CPSase_sm_chain"/>
    <property type="match status" value="1"/>
</dbReference>
<dbReference type="GO" id="GO:0005737">
    <property type="term" value="C:cytoplasm"/>
    <property type="evidence" value="ECO:0007669"/>
    <property type="project" value="UniProtKB-ARBA"/>
</dbReference>
<dbReference type="EC" id="6.3.5.5" evidence="3"/>
<evidence type="ECO:0000256" key="11">
    <source>
        <dbReference type="ARBA" id="ARBA00044168"/>
    </source>
</evidence>
<evidence type="ECO:0000256" key="15">
    <source>
        <dbReference type="ARBA" id="ARBA00049285"/>
    </source>
</evidence>
<name>A0A1E3QY61_9ASCO</name>
<dbReference type="HAMAP" id="MF_01209">
    <property type="entry name" value="CPSase_S_chain"/>
    <property type="match status" value="1"/>
</dbReference>
<dbReference type="GO" id="GO:0006526">
    <property type="term" value="P:L-arginine biosynthetic process"/>
    <property type="evidence" value="ECO:0007669"/>
    <property type="project" value="UniProtKB-KW"/>
</dbReference>
<dbReference type="NCBIfam" id="NF009475">
    <property type="entry name" value="PRK12838.1"/>
    <property type="match status" value="1"/>
</dbReference>
<dbReference type="InterPro" id="IPR002474">
    <property type="entry name" value="CarbamoylP_synth_ssu_N"/>
</dbReference>
<dbReference type="PANTHER" id="PTHR43418">
    <property type="entry name" value="MULTIFUNCTIONAL TRYPTOPHAN BIOSYNTHESIS PROTEIN-RELATED"/>
    <property type="match status" value="1"/>
</dbReference>
<evidence type="ECO:0000256" key="5">
    <source>
        <dbReference type="ARBA" id="ARBA00022598"/>
    </source>
</evidence>
<keyword evidence="8" id="KW-0067">ATP-binding</keyword>
<dbReference type="FunFam" id="3.50.30.20:FF:000003">
    <property type="entry name" value="Carbamoyl-phosphate synthase arginine-specific small chain"/>
    <property type="match status" value="1"/>
</dbReference>
<evidence type="ECO:0000256" key="10">
    <source>
        <dbReference type="ARBA" id="ARBA00044031"/>
    </source>
</evidence>
<evidence type="ECO:0000256" key="14">
    <source>
        <dbReference type="ARBA" id="ARBA00048816"/>
    </source>
</evidence>
<dbReference type="SMART" id="SM01097">
    <property type="entry name" value="CPSase_sm_chain"/>
    <property type="match status" value="1"/>
</dbReference>
<dbReference type="GO" id="GO:0006207">
    <property type="term" value="P:'de novo' pyrimidine nucleobase biosynthetic process"/>
    <property type="evidence" value="ECO:0007669"/>
    <property type="project" value="InterPro"/>
</dbReference>
<evidence type="ECO:0000256" key="1">
    <source>
        <dbReference type="ARBA" id="ARBA00005077"/>
    </source>
</evidence>
<dbReference type="InterPro" id="IPR006274">
    <property type="entry name" value="CarbamoylP_synth_ssu"/>
</dbReference>
<dbReference type="Gene3D" id="3.40.50.880">
    <property type="match status" value="1"/>
</dbReference>
<dbReference type="InterPro" id="IPR035686">
    <property type="entry name" value="CPSase_GATase1"/>
</dbReference>
<dbReference type="EMBL" id="KV454427">
    <property type="protein sequence ID" value="ODQ82007.1"/>
    <property type="molecule type" value="Genomic_DNA"/>
</dbReference>
<dbReference type="FunFam" id="3.40.50.880:FF:000016">
    <property type="entry name" value="Carbamoyl-phosphate synthase arginine-specific small chain"/>
    <property type="match status" value="1"/>
</dbReference>
<keyword evidence="6" id="KW-0028">Amino-acid biosynthesis</keyword>
<dbReference type="GO" id="GO:0006541">
    <property type="term" value="P:glutamine metabolic process"/>
    <property type="evidence" value="ECO:0007669"/>
    <property type="project" value="InterPro"/>
</dbReference>
<keyword evidence="9" id="KW-0315">Glutamine amidotransferase</keyword>
<comment type="catalytic activity">
    <reaction evidence="14">
        <text>hydrogencarbonate + L-glutamine + 2 ATP + H2O = carbamoyl phosphate + L-glutamate + 2 ADP + phosphate + 2 H(+)</text>
        <dbReference type="Rhea" id="RHEA:18633"/>
        <dbReference type="ChEBI" id="CHEBI:15377"/>
        <dbReference type="ChEBI" id="CHEBI:15378"/>
        <dbReference type="ChEBI" id="CHEBI:17544"/>
        <dbReference type="ChEBI" id="CHEBI:29985"/>
        <dbReference type="ChEBI" id="CHEBI:30616"/>
        <dbReference type="ChEBI" id="CHEBI:43474"/>
        <dbReference type="ChEBI" id="CHEBI:58228"/>
        <dbReference type="ChEBI" id="CHEBI:58359"/>
        <dbReference type="ChEBI" id="CHEBI:456216"/>
        <dbReference type="EC" id="6.3.5.5"/>
    </reaction>
</comment>
<evidence type="ECO:0000256" key="3">
    <source>
        <dbReference type="ARBA" id="ARBA00012738"/>
    </source>
</evidence>
<evidence type="ECO:0000256" key="7">
    <source>
        <dbReference type="ARBA" id="ARBA00022741"/>
    </source>
</evidence>
<dbReference type="PRINTS" id="PR00096">
    <property type="entry name" value="GATASE"/>
</dbReference>
<dbReference type="InterPro" id="IPR050472">
    <property type="entry name" value="Anth_synth/Amidotransfase"/>
</dbReference>
<keyword evidence="4" id="KW-0055">Arginine biosynthesis</keyword>
<dbReference type="PRINTS" id="PR00097">
    <property type="entry name" value="ANTSNTHASEII"/>
</dbReference>
<evidence type="ECO:0000259" key="16">
    <source>
        <dbReference type="SMART" id="SM01097"/>
    </source>
</evidence>
<dbReference type="InterPro" id="IPR029062">
    <property type="entry name" value="Class_I_gatase-like"/>
</dbReference>